<feature type="transmembrane region" description="Helical" evidence="2">
    <location>
        <begin position="461"/>
        <end position="485"/>
    </location>
</feature>
<feature type="compositionally biased region" description="Basic and acidic residues" evidence="1">
    <location>
        <begin position="296"/>
        <end position="311"/>
    </location>
</feature>
<organism evidence="3 4">
    <name type="scientific">[Myrmecia] bisecta</name>
    <dbReference type="NCBI Taxonomy" id="41462"/>
    <lineage>
        <taxon>Eukaryota</taxon>
        <taxon>Viridiplantae</taxon>
        <taxon>Chlorophyta</taxon>
        <taxon>core chlorophytes</taxon>
        <taxon>Trebouxiophyceae</taxon>
        <taxon>Trebouxiales</taxon>
        <taxon>Trebouxiaceae</taxon>
        <taxon>Myrmecia</taxon>
    </lineage>
</organism>
<evidence type="ECO:0008006" key="5">
    <source>
        <dbReference type="Google" id="ProtNLM"/>
    </source>
</evidence>
<sequence>MGPLNDWRELMLTLEEMWRGWFLRGKTPDTGSRAREPLLDSVTGPSSRASSVDFNPAVVRAKVLGSGPYRGFQKLPTHARAGASFQDPFDSQLHEQSRDSFIKAGQNDAPQLPLSNRAQTVGVSGASTPVASSGPFSHDMGAYQPLLEPLLDVDEDNEAHATSVQANKHQHNRSHLLDFDTEDPLQPLQERMQSSAQATTSGSPFANMAPLQVTSPSRVPPARSLSKRSLLRLLSHVSPQLGAALGGPPLEPYAEDAEHDLHCLPAQSPRGHFSRQLSSSSSRFSDGSQLHVGSNPDRDGWLQEPSQRRTLTDSPRSSQRSMRIARRSINEQSCQAGQDTPPQASAARQQQSSPQLHSRIQQPPAYLAYQNHTPQHSRHLSLMGPASMFAVDDQGSQGMPHQHMTASATAAANATVANDKIAGAAKMWAGNLQWVILWLVLSVLTCIHAGALIYALGWTMFATVCGAMFSWSGLLGVIGAVRTLLGHCLSRHVDVQHAIAGYKLKMIEIVGFMTASLSLLAMFINMFSFQIIMHDPHMPACPPPDAACQNSYNVIVVTMVGTTVLYGCHGLVSCIVTYKAHAVRQIVRSVTPPPSQS</sequence>
<evidence type="ECO:0000313" key="4">
    <source>
        <dbReference type="Proteomes" id="UP001489004"/>
    </source>
</evidence>
<feature type="transmembrane region" description="Helical" evidence="2">
    <location>
        <begin position="435"/>
        <end position="455"/>
    </location>
</feature>
<feature type="compositionally biased region" description="Polar residues" evidence="1">
    <location>
        <begin position="191"/>
        <end position="204"/>
    </location>
</feature>
<feature type="compositionally biased region" description="Low complexity" evidence="1">
    <location>
        <begin position="341"/>
        <end position="355"/>
    </location>
</feature>
<dbReference type="EMBL" id="JALJOR010000006">
    <property type="protein sequence ID" value="KAK9815575.1"/>
    <property type="molecule type" value="Genomic_DNA"/>
</dbReference>
<keyword evidence="4" id="KW-1185">Reference proteome</keyword>
<gene>
    <name evidence="3" type="ORF">WJX72_006102</name>
</gene>
<keyword evidence="2" id="KW-0472">Membrane</keyword>
<feature type="region of interest" description="Disordered" evidence="1">
    <location>
        <begin position="264"/>
        <end position="358"/>
    </location>
</feature>
<evidence type="ECO:0000256" key="1">
    <source>
        <dbReference type="SAM" id="MobiDB-lite"/>
    </source>
</evidence>
<comment type="caution">
    <text evidence="3">The sequence shown here is derived from an EMBL/GenBank/DDBJ whole genome shotgun (WGS) entry which is preliminary data.</text>
</comment>
<name>A0AAW1Q114_9CHLO</name>
<dbReference type="Proteomes" id="UP001489004">
    <property type="component" value="Unassembled WGS sequence"/>
</dbReference>
<feature type="compositionally biased region" description="Polar residues" evidence="1">
    <location>
        <begin position="330"/>
        <end position="340"/>
    </location>
</feature>
<accession>A0AAW1Q114</accession>
<dbReference type="AlphaFoldDB" id="A0AAW1Q114"/>
<feature type="region of interest" description="Disordered" evidence="1">
    <location>
        <begin position="190"/>
        <end position="224"/>
    </location>
</feature>
<evidence type="ECO:0000256" key="2">
    <source>
        <dbReference type="SAM" id="Phobius"/>
    </source>
</evidence>
<evidence type="ECO:0000313" key="3">
    <source>
        <dbReference type="EMBL" id="KAK9815575.1"/>
    </source>
</evidence>
<reference evidence="3 4" key="1">
    <citation type="journal article" date="2024" name="Nat. Commun.">
        <title>Phylogenomics reveals the evolutionary origins of lichenization in chlorophyte algae.</title>
        <authorList>
            <person name="Puginier C."/>
            <person name="Libourel C."/>
            <person name="Otte J."/>
            <person name="Skaloud P."/>
            <person name="Haon M."/>
            <person name="Grisel S."/>
            <person name="Petersen M."/>
            <person name="Berrin J.G."/>
            <person name="Delaux P.M."/>
            <person name="Dal Grande F."/>
            <person name="Keller J."/>
        </authorList>
    </citation>
    <scope>NUCLEOTIDE SEQUENCE [LARGE SCALE GENOMIC DNA]</scope>
    <source>
        <strain evidence="3 4">SAG 2043</strain>
    </source>
</reference>
<keyword evidence="2" id="KW-0812">Transmembrane</keyword>
<feature type="transmembrane region" description="Helical" evidence="2">
    <location>
        <begin position="506"/>
        <end position="532"/>
    </location>
</feature>
<feature type="compositionally biased region" description="Low complexity" evidence="1">
    <location>
        <begin position="274"/>
        <end position="290"/>
    </location>
</feature>
<keyword evidence="2" id="KW-1133">Transmembrane helix</keyword>
<feature type="transmembrane region" description="Helical" evidence="2">
    <location>
        <begin position="552"/>
        <end position="578"/>
    </location>
</feature>
<feature type="compositionally biased region" description="Polar residues" evidence="1">
    <location>
        <begin position="312"/>
        <end position="321"/>
    </location>
</feature>
<proteinExistence type="predicted"/>
<protein>
    <recommendedName>
        <fullName evidence="5">Transmembrane protein</fullName>
    </recommendedName>
</protein>